<protein>
    <recommendedName>
        <fullName evidence="3">IraD/Gp25-like domain-containing protein</fullName>
    </recommendedName>
</protein>
<keyword evidence="2" id="KW-1185">Reference proteome</keyword>
<evidence type="ECO:0000313" key="1">
    <source>
        <dbReference type="EMBL" id="MDT8901823.1"/>
    </source>
</evidence>
<proteinExistence type="predicted"/>
<evidence type="ECO:0000313" key="2">
    <source>
        <dbReference type="Proteomes" id="UP001254848"/>
    </source>
</evidence>
<reference evidence="1 2" key="1">
    <citation type="submission" date="2023-07" db="EMBL/GenBank/DDBJ databases">
        <title>The novel representative of Negativicutes class, Anaeroselena agilis gen. nov. sp. nov.</title>
        <authorList>
            <person name="Prokofeva M.I."/>
            <person name="Elcheninov A.G."/>
            <person name="Klyukina A."/>
            <person name="Kublanov I.V."/>
            <person name="Frolov E.N."/>
            <person name="Podosokorskaya O.A."/>
        </authorList>
    </citation>
    <scope>NUCLEOTIDE SEQUENCE [LARGE SCALE GENOMIC DNA]</scope>
    <source>
        <strain evidence="1 2">4137-cl</strain>
    </source>
</reference>
<gene>
    <name evidence="1" type="ORF">Q4T40_11250</name>
</gene>
<dbReference type="Proteomes" id="UP001254848">
    <property type="component" value="Unassembled WGS sequence"/>
</dbReference>
<dbReference type="SUPFAM" id="SSF160719">
    <property type="entry name" value="gpW/gp25-like"/>
    <property type="match status" value="1"/>
</dbReference>
<evidence type="ECO:0008006" key="3">
    <source>
        <dbReference type="Google" id="ProtNLM"/>
    </source>
</evidence>
<comment type="caution">
    <text evidence="1">The sequence shown here is derived from an EMBL/GenBank/DDBJ whole genome shotgun (WGS) entry which is preliminary data.</text>
</comment>
<accession>A0ABU3NYE7</accession>
<organism evidence="1 2">
    <name type="scientific">Anaeroselena agilis</name>
    <dbReference type="NCBI Taxonomy" id="3063788"/>
    <lineage>
        <taxon>Bacteria</taxon>
        <taxon>Bacillati</taxon>
        <taxon>Bacillota</taxon>
        <taxon>Negativicutes</taxon>
        <taxon>Acetonemataceae</taxon>
        <taxon>Anaeroselena</taxon>
    </lineage>
</organism>
<name>A0ABU3NYE7_9FIRM</name>
<dbReference type="EMBL" id="JAUOZS010000001">
    <property type="protein sequence ID" value="MDT8901823.1"/>
    <property type="molecule type" value="Genomic_DNA"/>
</dbReference>
<dbReference type="RefSeq" id="WP_413780326.1">
    <property type="nucleotide sequence ID" value="NZ_JAUOZS010000001.1"/>
</dbReference>
<dbReference type="Gene3D" id="3.10.450.40">
    <property type="match status" value="1"/>
</dbReference>
<sequence>MAETYEVSFDSELKVDFGATGTAEILQNVAMILASTMYSCPMARAFAWDGGLLDRPINVVKSLLAARLITAITTYEPRVEVLSVSYDGSLNGTLKPMVKVRIKENG</sequence>